<organism evidence="2 3">
    <name type="scientific">Frankia umida</name>
    <dbReference type="NCBI Taxonomy" id="573489"/>
    <lineage>
        <taxon>Bacteria</taxon>
        <taxon>Bacillati</taxon>
        <taxon>Actinomycetota</taxon>
        <taxon>Actinomycetes</taxon>
        <taxon>Frankiales</taxon>
        <taxon>Frankiaceae</taxon>
        <taxon>Frankia</taxon>
    </lineage>
</organism>
<gene>
    <name evidence="2" type="ORF">MXD59_13305</name>
</gene>
<comment type="caution">
    <text evidence="2">The sequence shown here is derived from an EMBL/GenBank/DDBJ whole genome shotgun (WGS) entry which is preliminary data.</text>
</comment>
<evidence type="ECO:0000313" key="2">
    <source>
        <dbReference type="EMBL" id="MCK9876743.1"/>
    </source>
</evidence>
<dbReference type="Proteomes" id="UP001201873">
    <property type="component" value="Unassembled WGS sequence"/>
</dbReference>
<feature type="region of interest" description="Disordered" evidence="1">
    <location>
        <begin position="1"/>
        <end position="20"/>
    </location>
</feature>
<dbReference type="EMBL" id="JALKFT010000011">
    <property type="protein sequence ID" value="MCK9876743.1"/>
    <property type="molecule type" value="Genomic_DNA"/>
</dbReference>
<dbReference type="RefSeq" id="WP_248812385.1">
    <property type="nucleotide sequence ID" value="NZ_JALKFT010000011.1"/>
</dbReference>
<protein>
    <submittedName>
        <fullName evidence="2">Uncharacterized protein</fullName>
    </submittedName>
</protein>
<accession>A0ABT0JYX2</accession>
<keyword evidence="3" id="KW-1185">Reference proteome</keyword>
<evidence type="ECO:0000313" key="3">
    <source>
        <dbReference type="Proteomes" id="UP001201873"/>
    </source>
</evidence>
<evidence type="ECO:0000256" key="1">
    <source>
        <dbReference type="SAM" id="MobiDB-lite"/>
    </source>
</evidence>
<reference evidence="2 3" key="1">
    <citation type="submission" date="2022-04" db="EMBL/GenBank/DDBJ databases">
        <title>Genome diversity in the genus Frankia.</title>
        <authorList>
            <person name="Carlos-Shanley C."/>
            <person name="Hahn D."/>
        </authorList>
    </citation>
    <scope>NUCLEOTIDE SEQUENCE [LARGE SCALE GENOMIC DNA]</scope>
    <source>
        <strain evidence="2 3">Ag45/Mut15</strain>
    </source>
</reference>
<proteinExistence type="predicted"/>
<sequence>MPSKDVLAESPPTPAAAPAQPAAKLGSYYGTYQGKAAYARETSAGSWQVKVHDPTNRLAGHDGWLMLGTGWPTLPDACAATGVH</sequence>
<name>A0ABT0JYX2_9ACTN</name>